<organism evidence="9 10">
    <name type="scientific">Paraburkholderia terricola</name>
    <dbReference type="NCBI Taxonomy" id="169427"/>
    <lineage>
        <taxon>Bacteria</taxon>
        <taxon>Pseudomonadati</taxon>
        <taxon>Pseudomonadota</taxon>
        <taxon>Betaproteobacteria</taxon>
        <taxon>Burkholderiales</taxon>
        <taxon>Burkholderiaceae</taxon>
        <taxon>Paraburkholderia</taxon>
    </lineage>
</organism>
<dbReference type="Gene3D" id="2.40.340.10">
    <property type="entry name" value="MoeA, C-terminal, domain IV"/>
    <property type="match status" value="1"/>
</dbReference>
<dbReference type="UniPathway" id="UPA00344"/>
<comment type="function">
    <text evidence="1 6">Catalyzes the insertion of molybdate into adenylated molybdopterin with the concomitant release of AMP.</text>
</comment>
<dbReference type="Gene3D" id="3.90.105.10">
    <property type="entry name" value="Molybdopterin biosynthesis moea protein, domain 2"/>
    <property type="match status" value="1"/>
</dbReference>
<dbReference type="Pfam" id="PF03453">
    <property type="entry name" value="MoeA_N"/>
    <property type="match status" value="1"/>
</dbReference>
<dbReference type="EC" id="2.10.1.1" evidence="6"/>
<gene>
    <name evidence="9" type="ORF">SAMN05192548_1001214</name>
</gene>
<evidence type="ECO:0000256" key="2">
    <source>
        <dbReference type="ARBA" id="ARBA00005046"/>
    </source>
</evidence>
<evidence type="ECO:0000256" key="6">
    <source>
        <dbReference type="RuleBase" id="RU365090"/>
    </source>
</evidence>
<evidence type="ECO:0000256" key="7">
    <source>
        <dbReference type="SAM" id="MobiDB-lite"/>
    </source>
</evidence>
<accession>A0A1M6IUK8</accession>
<dbReference type="SUPFAM" id="SSF63882">
    <property type="entry name" value="MoeA N-terminal region -like"/>
    <property type="match status" value="1"/>
</dbReference>
<comment type="cofactor">
    <cofactor evidence="6">
        <name>Mg(2+)</name>
        <dbReference type="ChEBI" id="CHEBI:18420"/>
    </cofactor>
</comment>
<keyword evidence="6" id="KW-0500">Molybdenum</keyword>
<dbReference type="InterPro" id="IPR001453">
    <property type="entry name" value="MoaB/Mog_dom"/>
</dbReference>
<evidence type="ECO:0000259" key="8">
    <source>
        <dbReference type="SMART" id="SM00852"/>
    </source>
</evidence>
<keyword evidence="6 9" id="KW-0808">Transferase</keyword>
<dbReference type="InterPro" id="IPR036425">
    <property type="entry name" value="MoaB/Mog-like_dom_sf"/>
</dbReference>
<dbReference type="GO" id="GO:0061599">
    <property type="term" value="F:molybdopterin molybdotransferase activity"/>
    <property type="evidence" value="ECO:0007669"/>
    <property type="project" value="UniProtKB-UniRule"/>
</dbReference>
<name>A0A1M6IUK8_9BURK</name>
<dbReference type="InterPro" id="IPR036688">
    <property type="entry name" value="MoeA_C_domain_IV_sf"/>
</dbReference>
<reference evidence="9 10" key="1">
    <citation type="submission" date="2016-11" db="EMBL/GenBank/DDBJ databases">
        <authorList>
            <person name="Jaros S."/>
            <person name="Januszkiewicz K."/>
            <person name="Wedrychowicz H."/>
        </authorList>
    </citation>
    <scope>NUCLEOTIDE SEQUENCE [LARGE SCALE GENOMIC DNA]</scope>
    <source>
        <strain evidence="9 10">LMG 20594</strain>
    </source>
</reference>
<protein>
    <recommendedName>
        <fullName evidence="6">Molybdopterin molybdenumtransferase</fullName>
        <ecNumber evidence="6">2.10.1.1</ecNumber>
    </recommendedName>
</protein>
<dbReference type="GO" id="GO:0006777">
    <property type="term" value="P:Mo-molybdopterin cofactor biosynthetic process"/>
    <property type="evidence" value="ECO:0007669"/>
    <property type="project" value="UniProtKB-UniRule"/>
</dbReference>
<dbReference type="InterPro" id="IPR005110">
    <property type="entry name" value="MoeA_linker/N"/>
</dbReference>
<dbReference type="InterPro" id="IPR036135">
    <property type="entry name" value="MoeA_linker/N_sf"/>
</dbReference>
<comment type="catalytic activity">
    <reaction evidence="5">
        <text>adenylyl-molybdopterin + molybdate = Mo-molybdopterin + AMP + H(+)</text>
        <dbReference type="Rhea" id="RHEA:35047"/>
        <dbReference type="ChEBI" id="CHEBI:15378"/>
        <dbReference type="ChEBI" id="CHEBI:36264"/>
        <dbReference type="ChEBI" id="CHEBI:62727"/>
        <dbReference type="ChEBI" id="CHEBI:71302"/>
        <dbReference type="ChEBI" id="CHEBI:456215"/>
        <dbReference type="EC" id="2.10.1.1"/>
    </reaction>
</comment>
<dbReference type="CDD" id="cd00887">
    <property type="entry name" value="MoeA"/>
    <property type="match status" value="1"/>
</dbReference>
<dbReference type="Gene3D" id="2.170.190.11">
    <property type="entry name" value="Molybdopterin biosynthesis moea protein, domain 3"/>
    <property type="match status" value="1"/>
</dbReference>
<dbReference type="STRING" id="169427.SAMN05192548_1001214"/>
<sequence length="464" mass="48460">MPPPSTATIFFSPAASKPPMSTTTPRAPMLATAEALATLLGAASPIAGTETIPTLEALNRVLSADVTSPLDVPPMNTSAMDGYAVHAADLTAHGNRRLPVSQRIPAGHAPQPLKQGTAARIFTGATVPPGADAIVMQEQAEAAGEEVTLLHSPQPGEWITAQGADIRSGSIILPAGTRLTPQALGLAASVGCAELQVRRRVKVAVFFTGDELTMPGEPLKPGAIYNSNRFTLRALLEKLGCEVTDYGIVADRLDATRATLREAAQAHDLILTCGGVSVGEEDHVKPAVEAEGRLAMWQIAMKPGKPLAFGAVRRVAGQAPENAGGLARTQASVSASASASASAQTPASASAETFFIGLPGNPVSSFVTFLLFVRPFILHLAGVRTVTPRALTLRADFTQSKADRRNEFLRARINQAGGLDLFPNQSSAVLTSTVWGDGLIDNPPNHAISAGETVRFIPFSELLN</sequence>
<dbReference type="Pfam" id="PF03454">
    <property type="entry name" value="MoeA_C"/>
    <property type="match status" value="1"/>
</dbReference>
<feature type="region of interest" description="Disordered" evidence="7">
    <location>
        <begin position="1"/>
        <end position="25"/>
    </location>
</feature>
<comment type="similarity">
    <text evidence="3 6">Belongs to the MoeA family.</text>
</comment>
<dbReference type="PANTHER" id="PTHR10192">
    <property type="entry name" value="MOLYBDOPTERIN BIOSYNTHESIS PROTEIN"/>
    <property type="match status" value="1"/>
</dbReference>
<dbReference type="EMBL" id="FRAB01000001">
    <property type="protein sequence ID" value="SHJ38125.1"/>
    <property type="molecule type" value="Genomic_DNA"/>
</dbReference>
<dbReference type="PROSITE" id="PS01079">
    <property type="entry name" value="MOCF_BIOSYNTHESIS_2"/>
    <property type="match status" value="1"/>
</dbReference>
<evidence type="ECO:0000256" key="3">
    <source>
        <dbReference type="ARBA" id="ARBA00010763"/>
    </source>
</evidence>
<dbReference type="Gene3D" id="3.40.980.10">
    <property type="entry name" value="MoaB/Mog-like domain"/>
    <property type="match status" value="1"/>
</dbReference>
<dbReference type="AlphaFoldDB" id="A0A1M6IUK8"/>
<dbReference type="GO" id="GO:0005829">
    <property type="term" value="C:cytosol"/>
    <property type="evidence" value="ECO:0007669"/>
    <property type="project" value="TreeGrafter"/>
</dbReference>
<comment type="pathway">
    <text evidence="2 6">Cofactor biosynthesis; molybdopterin biosynthesis.</text>
</comment>
<keyword evidence="6" id="KW-0460">Magnesium</keyword>
<dbReference type="SUPFAM" id="SSF53218">
    <property type="entry name" value="Molybdenum cofactor biosynthesis proteins"/>
    <property type="match status" value="1"/>
</dbReference>
<evidence type="ECO:0000313" key="9">
    <source>
        <dbReference type="EMBL" id="SHJ38125.1"/>
    </source>
</evidence>
<keyword evidence="6" id="KW-0479">Metal-binding</keyword>
<dbReference type="SUPFAM" id="SSF63867">
    <property type="entry name" value="MoeA C-terminal domain-like"/>
    <property type="match status" value="1"/>
</dbReference>
<evidence type="ECO:0000256" key="4">
    <source>
        <dbReference type="ARBA" id="ARBA00023150"/>
    </source>
</evidence>
<proteinExistence type="inferred from homology"/>
<dbReference type="PANTHER" id="PTHR10192:SF5">
    <property type="entry name" value="GEPHYRIN"/>
    <property type="match status" value="1"/>
</dbReference>
<keyword evidence="4 6" id="KW-0501">Molybdenum cofactor biosynthesis</keyword>
<dbReference type="Pfam" id="PF00994">
    <property type="entry name" value="MoCF_biosynth"/>
    <property type="match status" value="1"/>
</dbReference>
<feature type="domain" description="MoaB/Mog" evidence="8">
    <location>
        <begin position="204"/>
        <end position="379"/>
    </location>
</feature>
<dbReference type="GO" id="GO:0046872">
    <property type="term" value="F:metal ion binding"/>
    <property type="evidence" value="ECO:0007669"/>
    <property type="project" value="UniProtKB-UniRule"/>
</dbReference>
<evidence type="ECO:0000256" key="5">
    <source>
        <dbReference type="ARBA" id="ARBA00047317"/>
    </source>
</evidence>
<evidence type="ECO:0000313" key="10">
    <source>
        <dbReference type="Proteomes" id="UP000184395"/>
    </source>
</evidence>
<dbReference type="Proteomes" id="UP000184395">
    <property type="component" value="Unassembled WGS sequence"/>
</dbReference>
<dbReference type="SMART" id="SM00852">
    <property type="entry name" value="MoCF_biosynth"/>
    <property type="match status" value="1"/>
</dbReference>
<dbReference type="InterPro" id="IPR005111">
    <property type="entry name" value="MoeA_C_domain_IV"/>
</dbReference>
<dbReference type="InterPro" id="IPR008284">
    <property type="entry name" value="MoCF_biosynth_CS"/>
</dbReference>
<dbReference type="InterPro" id="IPR038987">
    <property type="entry name" value="MoeA-like"/>
</dbReference>
<evidence type="ECO:0000256" key="1">
    <source>
        <dbReference type="ARBA" id="ARBA00002901"/>
    </source>
</evidence>